<dbReference type="OrthoDB" id="185373at2759"/>
<dbReference type="InterPro" id="IPR046960">
    <property type="entry name" value="PPR_At4g14850-like_plant"/>
</dbReference>
<dbReference type="Pfam" id="PF13041">
    <property type="entry name" value="PPR_2"/>
    <property type="match status" value="3"/>
</dbReference>
<dbReference type="PANTHER" id="PTHR47926">
    <property type="entry name" value="PENTATRICOPEPTIDE REPEAT-CONTAINING PROTEIN"/>
    <property type="match status" value="1"/>
</dbReference>
<dbReference type="InterPro" id="IPR046848">
    <property type="entry name" value="E_motif"/>
</dbReference>
<evidence type="ECO:0000256" key="1">
    <source>
        <dbReference type="ARBA" id="ARBA00022737"/>
    </source>
</evidence>
<dbReference type="FunFam" id="1.25.40.10:FF:000031">
    <property type="entry name" value="Pentatricopeptide repeat-containing protein mitochondrial"/>
    <property type="match status" value="1"/>
</dbReference>
<feature type="repeat" description="PPR" evidence="3">
    <location>
        <begin position="570"/>
        <end position="604"/>
    </location>
</feature>
<evidence type="ECO:0000256" key="2">
    <source>
        <dbReference type="ARBA" id="ARBA00061659"/>
    </source>
</evidence>
<dbReference type="InterPro" id="IPR011990">
    <property type="entry name" value="TPR-like_helical_dom_sf"/>
</dbReference>
<comment type="similarity">
    <text evidence="2">Belongs to the PPR family. PCMP-E subfamily.</text>
</comment>
<dbReference type="EMBL" id="BKCP01004516">
    <property type="protein sequence ID" value="GER31830.1"/>
    <property type="molecule type" value="Genomic_DNA"/>
</dbReference>
<dbReference type="AlphaFoldDB" id="A0A5A7PGD5"/>
<organism evidence="4 5">
    <name type="scientific">Striga asiatica</name>
    <name type="common">Asiatic witchweed</name>
    <name type="synonym">Buchnera asiatica</name>
    <dbReference type="NCBI Taxonomy" id="4170"/>
    <lineage>
        <taxon>Eukaryota</taxon>
        <taxon>Viridiplantae</taxon>
        <taxon>Streptophyta</taxon>
        <taxon>Embryophyta</taxon>
        <taxon>Tracheophyta</taxon>
        <taxon>Spermatophyta</taxon>
        <taxon>Magnoliopsida</taxon>
        <taxon>eudicotyledons</taxon>
        <taxon>Gunneridae</taxon>
        <taxon>Pentapetalae</taxon>
        <taxon>asterids</taxon>
        <taxon>lamiids</taxon>
        <taxon>Lamiales</taxon>
        <taxon>Orobanchaceae</taxon>
        <taxon>Buchnereae</taxon>
        <taxon>Striga</taxon>
    </lineage>
</organism>
<reference evidence="5" key="1">
    <citation type="journal article" date="2019" name="Curr. Biol.">
        <title>Genome Sequence of Striga asiatica Provides Insight into the Evolution of Plant Parasitism.</title>
        <authorList>
            <person name="Yoshida S."/>
            <person name="Kim S."/>
            <person name="Wafula E.K."/>
            <person name="Tanskanen J."/>
            <person name="Kim Y.M."/>
            <person name="Honaas L."/>
            <person name="Yang Z."/>
            <person name="Spallek T."/>
            <person name="Conn C.E."/>
            <person name="Ichihashi Y."/>
            <person name="Cheong K."/>
            <person name="Cui S."/>
            <person name="Der J.P."/>
            <person name="Gundlach H."/>
            <person name="Jiao Y."/>
            <person name="Hori C."/>
            <person name="Ishida J.K."/>
            <person name="Kasahara H."/>
            <person name="Kiba T."/>
            <person name="Kim M.S."/>
            <person name="Koo N."/>
            <person name="Laohavisit A."/>
            <person name="Lee Y.H."/>
            <person name="Lumba S."/>
            <person name="McCourt P."/>
            <person name="Mortimer J.C."/>
            <person name="Mutuku J.M."/>
            <person name="Nomura T."/>
            <person name="Sasaki-Sekimoto Y."/>
            <person name="Seto Y."/>
            <person name="Wang Y."/>
            <person name="Wakatake T."/>
            <person name="Sakakibara H."/>
            <person name="Demura T."/>
            <person name="Yamaguchi S."/>
            <person name="Yoneyama K."/>
            <person name="Manabe R.I."/>
            <person name="Nelson D.C."/>
            <person name="Schulman A.H."/>
            <person name="Timko M.P."/>
            <person name="dePamphilis C.W."/>
            <person name="Choi D."/>
            <person name="Shirasu K."/>
        </authorList>
    </citation>
    <scope>NUCLEOTIDE SEQUENCE [LARGE SCALE GENOMIC DNA]</scope>
    <source>
        <strain evidence="5">cv. UVA1</strain>
    </source>
</reference>
<feature type="repeat" description="PPR" evidence="3">
    <location>
        <begin position="469"/>
        <end position="503"/>
    </location>
</feature>
<name>A0A5A7PGD5_STRAF</name>
<dbReference type="Pfam" id="PF01535">
    <property type="entry name" value="PPR"/>
    <property type="match status" value="5"/>
</dbReference>
<proteinExistence type="inferred from homology"/>
<keyword evidence="5" id="KW-1185">Reference proteome</keyword>
<dbReference type="Proteomes" id="UP000325081">
    <property type="component" value="Unassembled WGS sequence"/>
</dbReference>
<evidence type="ECO:0000256" key="3">
    <source>
        <dbReference type="PROSITE-ProRule" id="PRU00708"/>
    </source>
</evidence>
<evidence type="ECO:0000313" key="4">
    <source>
        <dbReference type="EMBL" id="GER31830.1"/>
    </source>
</evidence>
<gene>
    <name evidence="4" type="ORF">STAS_07860</name>
</gene>
<dbReference type="Pfam" id="PF20431">
    <property type="entry name" value="E_motif"/>
    <property type="match status" value="1"/>
</dbReference>
<dbReference type="Gene3D" id="1.25.40.10">
    <property type="entry name" value="Tetratricopeptide repeat domain"/>
    <property type="match status" value="6"/>
</dbReference>
<comment type="caution">
    <text evidence="4">The sequence shown here is derived from an EMBL/GenBank/DDBJ whole genome shotgun (WGS) entry which is preliminary data.</text>
</comment>
<dbReference type="FunFam" id="1.25.40.10:FF:000212">
    <property type="entry name" value="Pentatricopeptide repeat-containing protein At2g03380, mitochondrial"/>
    <property type="match status" value="1"/>
</dbReference>
<evidence type="ECO:0000313" key="5">
    <source>
        <dbReference type="Proteomes" id="UP000325081"/>
    </source>
</evidence>
<dbReference type="GO" id="GO:0003723">
    <property type="term" value="F:RNA binding"/>
    <property type="evidence" value="ECO:0007669"/>
    <property type="project" value="InterPro"/>
</dbReference>
<dbReference type="GO" id="GO:0009451">
    <property type="term" value="P:RNA modification"/>
    <property type="evidence" value="ECO:0007669"/>
    <property type="project" value="InterPro"/>
</dbReference>
<dbReference type="InterPro" id="IPR002885">
    <property type="entry name" value="PPR_rpt"/>
</dbReference>
<dbReference type="FunFam" id="1.25.40.10:FF:000344">
    <property type="entry name" value="Pentatricopeptide repeat-containing protein"/>
    <property type="match status" value="1"/>
</dbReference>
<dbReference type="PROSITE" id="PS51375">
    <property type="entry name" value="PPR"/>
    <property type="match status" value="4"/>
</dbReference>
<protein>
    <submittedName>
        <fullName evidence="4">Pentatricopeptide repeat-containing protein</fullName>
    </submittedName>
</protein>
<dbReference type="PANTHER" id="PTHR47926:SF344">
    <property type="entry name" value="OS07G0636900 PROTEIN"/>
    <property type="match status" value="1"/>
</dbReference>
<dbReference type="NCBIfam" id="TIGR00756">
    <property type="entry name" value="PPR"/>
    <property type="match status" value="5"/>
</dbReference>
<feature type="repeat" description="PPR" evidence="3">
    <location>
        <begin position="369"/>
        <end position="403"/>
    </location>
</feature>
<keyword evidence="1" id="KW-0677">Repeat</keyword>
<sequence length="754" mass="83819">MALYMPLFRGCTTFKSLTALHAHLIVRGLQKDTLPSTKLIEAYSQMGRVQTSRLIFNSFPNPDSFMWGVLIKSQVWNGLFQEAIFVYQEMLQSLRELNEFIFPSVLRACSAINDLRQGQKVHARIVKSGFESDPIVETSLLSLYGETGCLYSARKVFDELSKRDVVSWSSLVSNYVRNGQASEGLEIFRKMVMEGVDIDSVTMLSVAEACGELGLSRIGRSSHGFVVRRNIGCNHGALKSSLVAMYGKIGDLCSAENLFYNGGVCQCVASWTALISSYNQNGYHLEALGTFFEMVEHEVEINSVTLMNVVCSCARLGWLREGKSIHGYALRSNINLDRDFLRPSLIDLYANCGKLGYSRWVFGNTIDKHVVSWNILISGYVRAGQADEALSLFSEMLIQGMLPDSFASASALSACGLIGLSVMGSQIHSLITKINLSNEFIDNALIDMYSKCGFINSAVRVFHGTEKISVVTWNSMMCGFTQNGYSKEALNLFDEMYTKNLDMDEVTFLSAIQACSNLGFIDKGKWVHHKVITFGVKKDMYIDTSLANMYARCGDLKMARAVFDRMAERSIVSWGSMIGSYAMHGYIDECISLFNTMVELGVKPNEITFMNILSACSHAGYVEKGKFYFNSMARDFGVTPNSEHYACLVDLLSRAGDLSGAYEVISSMPFSADAGVWGALVNGCRIYNRMDFLDGISKDILKIGADDNGYYTLLSNVYAEGGKWGEVKEVKSRMRSRHLKKTPGYSMIEIESNL</sequence>
<feature type="repeat" description="PPR" evidence="3">
    <location>
        <begin position="164"/>
        <end position="198"/>
    </location>
</feature>
<accession>A0A5A7PGD5</accession>